<name>A0A427AY78_ENSVE</name>
<dbReference type="Proteomes" id="UP000287651">
    <property type="component" value="Unassembled WGS sequence"/>
</dbReference>
<evidence type="ECO:0000313" key="2">
    <source>
        <dbReference type="Proteomes" id="UP000287651"/>
    </source>
</evidence>
<dbReference type="EMBL" id="AMZH03000998">
    <property type="protein sequence ID" value="RRT81067.1"/>
    <property type="molecule type" value="Genomic_DNA"/>
</dbReference>
<proteinExistence type="predicted"/>
<reference evidence="1 2" key="1">
    <citation type="journal article" date="2014" name="Agronomy (Basel)">
        <title>A Draft Genome Sequence for Ensete ventricosum, the Drought-Tolerant Tree Against Hunger.</title>
        <authorList>
            <person name="Harrison J."/>
            <person name="Moore K.A."/>
            <person name="Paszkiewicz K."/>
            <person name="Jones T."/>
            <person name="Grant M."/>
            <person name="Ambacheew D."/>
            <person name="Muzemil S."/>
            <person name="Studholme D.J."/>
        </authorList>
    </citation>
    <scope>NUCLEOTIDE SEQUENCE [LARGE SCALE GENOMIC DNA]</scope>
</reference>
<sequence length="154" mass="16011">MRLLQGARGSLMRCCRSRPRDMELSLEDKTDLKSDSDPRCGGPGLGTIVDGGVEAAGYSIGLGPLYWKVCPRGQEAKAQPLASTTSSLDPTMGSDEEVDDLVGVVAAVTVIAEEDDVGSGKGIKVDDSLKVELEGTQLGCCKGRRGGNVVGIGK</sequence>
<comment type="caution">
    <text evidence="1">The sequence shown here is derived from an EMBL/GenBank/DDBJ whole genome shotgun (WGS) entry which is preliminary data.</text>
</comment>
<organism evidence="1 2">
    <name type="scientific">Ensete ventricosum</name>
    <name type="common">Abyssinian banana</name>
    <name type="synonym">Musa ensete</name>
    <dbReference type="NCBI Taxonomy" id="4639"/>
    <lineage>
        <taxon>Eukaryota</taxon>
        <taxon>Viridiplantae</taxon>
        <taxon>Streptophyta</taxon>
        <taxon>Embryophyta</taxon>
        <taxon>Tracheophyta</taxon>
        <taxon>Spermatophyta</taxon>
        <taxon>Magnoliopsida</taxon>
        <taxon>Liliopsida</taxon>
        <taxon>Zingiberales</taxon>
        <taxon>Musaceae</taxon>
        <taxon>Ensete</taxon>
    </lineage>
</organism>
<accession>A0A427AY78</accession>
<dbReference type="AlphaFoldDB" id="A0A427AY78"/>
<gene>
    <name evidence="1" type="ORF">B296_00021713</name>
</gene>
<evidence type="ECO:0000313" key="1">
    <source>
        <dbReference type="EMBL" id="RRT81067.1"/>
    </source>
</evidence>
<protein>
    <submittedName>
        <fullName evidence="1">Uncharacterized protein</fullName>
    </submittedName>
</protein>